<dbReference type="GO" id="GO:0003677">
    <property type="term" value="F:DNA binding"/>
    <property type="evidence" value="ECO:0007669"/>
    <property type="project" value="UniProtKB-KW"/>
</dbReference>
<evidence type="ECO:0000256" key="3">
    <source>
        <dbReference type="ARBA" id="ARBA00023163"/>
    </source>
</evidence>
<feature type="domain" description="HTH gntR-type" evidence="4">
    <location>
        <begin position="13"/>
        <end position="80"/>
    </location>
</feature>
<dbReference type="Pfam" id="PF00392">
    <property type="entry name" value="GntR"/>
    <property type="match status" value="1"/>
</dbReference>
<reference evidence="5" key="1">
    <citation type="journal article" date="2014" name="Int. J. Syst. Evol. Microbiol.">
        <title>Complete genome sequence of Corynebacterium casei LMG S-19264T (=DSM 44701T), isolated from a smear-ripened cheese.</title>
        <authorList>
            <consortium name="US DOE Joint Genome Institute (JGI-PGF)"/>
            <person name="Walter F."/>
            <person name="Albersmeier A."/>
            <person name="Kalinowski J."/>
            <person name="Ruckert C."/>
        </authorList>
    </citation>
    <scope>NUCLEOTIDE SEQUENCE</scope>
    <source>
        <strain evidence="5">CCM 7905</strain>
    </source>
</reference>
<gene>
    <name evidence="5" type="ORF">GCM10007304_42350</name>
</gene>
<keyword evidence="1" id="KW-0805">Transcription regulation</keyword>
<dbReference type="PANTHER" id="PTHR43537">
    <property type="entry name" value="TRANSCRIPTIONAL REGULATOR, GNTR FAMILY"/>
    <property type="match status" value="1"/>
</dbReference>
<keyword evidence="3" id="KW-0804">Transcription</keyword>
<evidence type="ECO:0000259" key="4">
    <source>
        <dbReference type="PROSITE" id="PS50949"/>
    </source>
</evidence>
<dbReference type="GO" id="GO:0003700">
    <property type="term" value="F:DNA-binding transcription factor activity"/>
    <property type="evidence" value="ECO:0007669"/>
    <property type="project" value="InterPro"/>
</dbReference>
<dbReference type="PRINTS" id="PR00035">
    <property type="entry name" value="HTHGNTR"/>
</dbReference>
<sequence>MAQPGALLGLQKTNLRQQAVTALRTAITSGELHPRSALVETELSERLQISRGTLREALRQLQQEGLVVTGARGRLFVRHLDTKEIHDIFAVRAALEALAASVVATNADRATVTAALRDVLARMGKARRTDTLDDRIEADLDFHRLLCVSAQNDTLLHSWTNLEGSIRMSIMYAGRGQAVGNMDVDRHLEMVDAIDTGDPVAAADSVRAHMHWAASNLVG</sequence>
<dbReference type="InterPro" id="IPR008920">
    <property type="entry name" value="TF_FadR/GntR_C"/>
</dbReference>
<name>A0A917G5L1_9NOCA</name>
<comment type="caution">
    <text evidence="5">The sequence shown here is derived from an EMBL/GenBank/DDBJ whole genome shotgun (WGS) entry which is preliminary data.</text>
</comment>
<dbReference type="SUPFAM" id="SSF46785">
    <property type="entry name" value="Winged helix' DNA-binding domain"/>
    <property type="match status" value="1"/>
</dbReference>
<dbReference type="EMBL" id="BMCU01000005">
    <property type="protein sequence ID" value="GGG24030.1"/>
    <property type="molecule type" value="Genomic_DNA"/>
</dbReference>
<keyword evidence="2" id="KW-0238">DNA-binding</keyword>
<dbReference type="InterPro" id="IPR000524">
    <property type="entry name" value="Tscrpt_reg_HTH_GntR"/>
</dbReference>
<dbReference type="PANTHER" id="PTHR43537:SF5">
    <property type="entry name" value="UXU OPERON TRANSCRIPTIONAL REGULATOR"/>
    <property type="match status" value="1"/>
</dbReference>
<keyword evidence="6" id="KW-1185">Reference proteome</keyword>
<dbReference type="SUPFAM" id="SSF48008">
    <property type="entry name" value="GntR ligand-binding domain-like"/>
    <property type="match status" value="1"/>
</dbReference>
<dbReference type="InterPro" id="IPR036390">
    <property type="entry name" value="WH_DNA-bd_sf"/>
</dbReference>
<evidence type="ECO:0000256" key="1">
    <source>
        <dbReference type="ARBA" id="ARBA00023015"/>
    </source>
</evidence>
<reference evidence="5" key="2">
    <citation type="submission" date="2020-09" db="EMBL/GenBank/DDBJ databases">
        <authorList>
            <person name="Sun Q."/>
            <person name="Sedlacek I."/>
        </authorList>
    </citation>
    <scope>NUCLEOTIDE SEQUENCE</scope>
    <source>
        <strain evidence="5">CCM 7905</strain>
    </source>
</reference>
<evidence type="ECO:0000313" key="6">
    <source>
        <dbReference type="Proteomes" id="UP000654257"/>
    </source>
</evidence>
<dbReference type="InterPro" id="IPR036388">
    <property type="entry name" value="WH-like_DNA-bd_sf"/>
</dbReference>
<dbReference type="SMART" id="SM00345">
    <property type="entry name" value="HTH_GNTR"/>
    <property type="match status" value="1"/>
</dbReference>
<dbReference type="Pfam" id="PF07729">
    <property type="entry name" value="FCD"/>
    <property type="match status" value="1"/>
</dbReference>
<evidence type="ECO:0000313" key="5">
    <source>
        <dbReference type="EMBL" id="GGG24030.1"/>
    </source>
</evidence>
<dbReference type="AlphaFoldDB" id="A0A917G5L1"/>
<dbReference type="CDD" id="cd07377">
    <property type="entry name" value="WHTH_GntR"/>
    <property type="match status" value="1"/>
</dbReference>
<dbReference type="Gene3D" id="1.20.120.530">
    <property type="entry name" value="GntR ligand-binding domain-like"/>
    <property type="match status" value="1"/>
</dbReference>
<dbReference type="PROSITE" id="PS50949">
    <property type="entry name" value="HTH_GNTR"/>
    <property type="match status" value="1"/>
</dbReference>
<organism evidence="5 6">
    <name type="scientific">Rhodococcoides trifolii</name>
    <dbReference type="NCBI Taxonomy" id="908250"/>
    <lineage>
        <taxon>Bacteria</taxon>
        <taxon>Bacillati</taxon>
        <taxon>Actinomycetota</taxon>
        <taxon>Actinomycetes</taxon>
        <taxon>Mycobacteriales</taxon>
        <taxon>Nocardiaceae</taxon>
        <taxon>Rhodococcoides</taxon>
    </lineage>
</organism>
<accession>A0A917G5L1</accession>
<dbReference type="RefSeq" id="WP_188546886.1">
    <property type="nucleotide sequence ID" value="NZ_BMCU01000005.1"/>
</dbReference>
<dbReference type="Gene3D" id="1.10.10.10">
    <property type="entry name" value="Winged helix-like DNA-binding domain superfamily/Winged helix DNA-binding domain"/>
    <property type="match status" value="1"/>
</dbReference>
<dbReference type="InterPro" id="IPR011711">
    <property type="entry name" value="GntR_C"/>
</dbReference>
<dbReference type="SMART" id="SM00895">
    <property type="entry name" value="FCD"/>
    <property type="match status" value="1"/>
</dbReference>
<proteinExistence type="predicted"/>
<protein>
    <submittedName>
        <fullName evidence="5">GntR family transcriptional regulator</fullName>
    </submittedName>
</protein>
<evidence type="ECO:0000256" key="2">
    <source>
        <dbReference type="ARBA" id="ARBA00023125"/>
    </source>
</evidence>
<dbReference type="Proteomes" id="UP000654257">
    <property type="component" value="Unassembled WGS sequence"/>
</dbReference>